<dbReference type="EMBL" id="PEZK01000003">
    <property type="protein sequence ID" value="PIU02453.1"/>
    <property type="molecule type" value="Genomic_DNA"/>
</dbReference>
<gene>
    <name evidence="1" type="ORF">COT66_00090</name>
</gene>
<dbReference type="AlphaFoldDB" id="A0A2M6XBM2"/>
<reference evidence="2" key="1">
    <citation type="submission" date="2017-09" db="EMBL/GenBank/DDBJ databases">
        <title>Depth-based differentiation of microbial function through sediment-hosted aquifers and enrichment of novel symbionts in the deep terrestrial subsurface.</title>
        <authorList>
            <person name="Probst A.J."/>
            <person name="Ladd B."/>
            <person name="Jarett J.K."/>
            <person name="Geller-Mcgrath D.E."/>
            <person name="Sieber C.M.K."/>
            <person name="Emerson J.B."/>
            <person name="Anantharaman K."/>
            <person name="Thomas B.C."/>
            <person name="Malmstrom R."/>
            <person name="Stieglmeier M."/>
            <person name="Klingl A."/>
            <person name="Woyke T."/>
            <person name="Ryan C.M."/>
            <person name="Banfield J.F."/>
        </authorList>
    </citation>
    <scope>NUCLEOTIDE SEQUENCE [LARGE SCALE GENOMIC DNA]</scope>
</reference>
<accession>A0A2M6XBM2</accession>
<feature type="non-terminal residue" evidence="1">
    <location>
        <position position="69"/>
    </location>
</feature>
<dbReference type="Proteomes" id="UP000231214">
    <property type="component" value="Unassembled WGS sequence"/>
</dbReference>
<evidence type="ECO:0000313" key="2">
    <source>
        <dbReference type="Proteomes" id="UP000231214"/>
    </source>
</evidence>
<protein>
    <submittedName>
        <fullName evidence="1">Uncharacterized protein</fullName>
    </submittedName>
</protein>
<evidence type="ECO:0000313" key="1">
    <source>
        <dbReference type="EMBL" id="PIU02453.1"/>
    </source>
</evidence>
<proteinExistence type="predicted"/>
<name>A0A2M6XBM2_9BACT</name>
<sequence>MDDFETFEKVMEKRAEAETYKQRLRSFFERLESERSIYTETNYVREWMEAGYRADVEAEYIFIVGREKK</sequence>
<organism evidence="1 2">
    <name type="scientific">Candidatus Shapirobacteria bacterium CG09_land_8_20_14_0_10_49_15</name>
    <dbReference type="NCBI Taxonomy" id="1974482"/>
    <lineage>
        <taxon>Bacteria</taxon>
        <taxon>Candidatus Shapironibacteriota</taxon>
    </lineage>
</organism>
<comment type="caution">
    <text evidence="1">The sequence shown here is derived from an EMBL/GenBank/DDBJ whole genome shotgun (WGS) entry which is preliminary data.</text>
</comment>